<dbReference type="Proteomes" id="UP001596413">
    <property type="component" value="Unassembled WGS sequence"/>
</dbReference>
<name>A0ABW2GEG9_9ACTN</name>
<feature type="region of interest" description="Disordered" evidence="1">
    <location>
        <begin position="148"/>
        <end position="170"/>
    </location>
</feature>
<gene>
    <name evidence="2" type="ORF">ACFQLX_08030</name>
</gene>
<accession>A0ABW2GEG9</accession>
<reference evidence="3" key="1">
    <citation type="journal article" date="2019" name="Int. J. Syst. Evol. Microbiol.">
        <title>The Global Catalogue of Microorganisms (GCM) 10K type strain sequencing project: providing services to taxonomists for standard genome sequencing and annotation.</title>
        <authorList>
            <consortium name="The Broad Institute Genomics Platform"/>
            <consortium name="The Broad Institute Genome Sequencing Center for Infectious Disease"/>
            <person name="Wu L."/>
            <person name="Ma J."/>
        </authorList>
    </citation>
    <scope>NUCLEOTIDE SEQUENCE [LARGE SCALE GENOMIC DNA]</scope>
    <source>
        <strain evidence="3">CGMCC 1.13681</strain>
    </source>
</reference>
<protein>
    <submittedName>
        <fullName evidence="2">Uncharacterized protein</fullName>
    </submittedName>
</protein>
<dbReference type="RefSeq" id="WP_386413400.1">
    <property type="nucleotide sequence ID" value="NZ_JBHSZO010000009.1"/>
</dbReference>
<evidence type="ECO:0000313" key="3">
    <source>
        <dbReference type="Proteomes" id="UP001596413"/>
    </source>
</evidence>
<evidence type="ECO:0000256" key="1">
    <source>
        <dbReference type="SAM" id="MobiDB-lite"/>
    </source>
</evidence>
<dbReference type="EMBL" id="JBHSZO010000009">
    <property type="protein sequence ID" value="MFC7218116.1"/>
    <property type="molecule type" value="Genomic_DNA"/>
</dbReference>
<keyword evidence="3" id="KW-1185">Reference proteome</keyword>
<evidence type="ECO:0000313" key="2">
    <source>
        <dbReference type="EMBL" id="MFC7218116.1"/>
    </source>
</evidence>
<sequence>MTTFEDRLLDELKQEITARGPRPDLARAASGRRVAAVAAVAAGAAVVGTFAVQGLGGGSAAYAVQEHPDGTVTVTVPDITPDRAEQAELAERLRALDVRVSIDTPAADSVCAWPRGEAISPLMDVHTVSSVLASLVKAQHEQGQSGVAELPIHPGVGSDQSAGAGSPEWSATLAPGDTLLIENVLGGSYFSAVKGTAKPCEPIPWQSTPGS</sequence>
<comment type="caution">
    <text evidence="2">The sequence shown here is derived from an EMBL/GenBank/DDBJ whole genome shotgun (WGS) entry which is preliminary data.</text>
</comment>
<organism evidence="2 3">
    <name type="scientific">Streptomyces polyrhachis</name>
    <dbReference type="NCBI Taxonomy" id="1282885"/>
    <lineage>
        <taxon>Bacteria</taxon>
        <taxon>Bacillati</taxon>
        <taxon>Actinomycetota</taxon>
        <taxon>Actinomycetes</taxon>
        <taxon>Kitasatosporales</taxon>
        <taxon>Streptomycetaceae</taxon>
        <taxon>Streptomyces</taxon>
    </lineage>
</organism>
<proteinExistence type="predicted"/>